<comment type="subcellular location">
    <subcellularLocation>
        <location evidence="1">Membrane</location>
        <topology evidence="1">Multi-pass membrane protein</topology>
    </subcellularLocation>
</comment>
<dbReference type="EMBL" id="JAGDYP010000009">
    <property type="protein sequence ID" value="MBO1884950.1"/>
    <property type="molecule type" value="Genomic_DNA"/>
</dbReference>
<dbReference type="PANTHER" id="PTHR11040">
    <property type="entry name" value="ZINC/IRON TRANSPORTER"/>
    <property type="match status" value="1"/>
</dbReference>
<dbReference type="Proteomes" id="UP000681610">
    <property type="component" value="Unassembled WGS sequence"/>
</dbReference>
<feature type="transmembrane region" description="Helical" evidence="5">
    <location>
        <begin position="6"/>
        <end position="23"/>
    </location>
</feature>
<dbReference type="PANTHER" id="PTHR11040:SF198">
    <property type="entry name" value="METAL HOMEOSTASIS FACTOR ATX2"/>
    <property type="match status" value="1"/>
</dbReference>
<name>A0ABS3Q093_9FLAO</name>
<organism evidence="6 7">
    <name type="scientific">Capnocytophaga bilenii</name>
    <dbReference type="NCBI Taxonomy" id="2819369"/>
    <lineage>
        <taxon>Bacteria</taxon>
        <taxon>Pseudomonadati</taxon>
        <taxon>Bacteroidota</taxon>
        <taxon>Flavobacteriia</taxon>
        <taxon>Flavobacteriales</taxon>
        <taxon>Flavobacteriaceae</taxon>
        <taxon>Capnocytophaga</taxon>
    </lineage>
</organism>
<feature type="transmembrane region" description="Helical" evidence="5">
    <location>
        <begin position="94"/>
        <end position="115"/>
    </location>
</feature>
<dbReference type="RefSeq" id="WP_208059353.1">
    <property type="nucleotide sequence ID" value="NZ_JAGDYP010000009.1"/>
</dbReference>
<accession>A0ABS3Q093</accession>
<evidence type="ECO:0000256" key="2">
    <source>
        <dbReference type="ARBA" id="ARBA00022692"/>
    </source>
</evidence>
<sequence>MTYFLPFLAVLLGFAVVSLFKLSSQWYIKLLLSFSGAFLLALTVFVLIPEVYHHEEHTHNFKHIGLFIIIGVLLQIVLEFFSHGAEHGHSQHTVAHQHTVFPLSLFISLSIHSILEGFPLSHAHNQNLVYGIFMHKLPVAIVLTTFFINSGVGKWKTTFFLLFFALMTPLGTFLSANVPQLGAYHTELSGIVIGIFLHISTVILFENAEGHRFNLLKFLTVCIGFAVGYLS</sequence>
<feature type="transmembrane region" description="Helical" evidence="5">
    <location>
        <begin position="188"/>
        <end position="206"/>
    </location>
</feature>
<gene>
    <name evidence="6" type="ORF">J4N46_11135</name>
</gene>
<evidence type="ECO:0000313" key="7">
    <source>
        <dbReference type="Proteomes" id="UP000681610"/>
    </source>
</evidence>
<evidence type="ECO:0000256" key="1">
    <source>
        <dbReference type="ARBA" id="ARBA00004141"/>
    </source>
</evidence>
<proteinExistence type="predicted"/>
<dbReference type="Pfam" id="PF02535">
    <property type="entry name" value="Zip"/>
    <property type="match status" value="1"/>
</dbReference>
<keyword evidence="4 5" id="KW-0472">Membrane</keyword>
<feature type="transmembrane region" description="Helical" evidence="5">
    <location>
        <begin position="127"/>
        <end position="147"/>
    </location>
</feature>
<evidence type="ECO:0000256" key="3">
    <source>
        <dbReference type="ARBA" id="ARBA00022989"/>
    </source>
</evidence>
<comment type="caution">
    <text evidence="6">The sequence shown here is derived from an EMBL/GenBank/DDBJ whole genome shotgun (WGS) entry which is preliminary data.</text>
</comment>
<feature type="transmembrane region" description="Helical" evidence="5">
    <location>
        <begin position="30"/>
        <end position="52"/>
    </location>
</feature>
<keyword evidence="2 5" id="KW-0812">Transmembrane</keyword>
<feature type="transmembrane region" description="Helical" evidence="5">
    <location>
        <begin position="64"/>
        <end position="82"/>
    </location>
</feature>
<evidence type="ECO:0000256" key="4">
    <source>
        <dbReference type="ARBA" id="ARBA00023136"/>
    </source>
</evidence>
<feature type="transmembrane region" description="Helical" evidence="5">
    <location>
        <begin position="213"/>
        <end position="230"/>
    </location>
</feature>
<keyword evidence="3 5" id="KW-1133">Transmembrane helix</keyword>
<keyword evidence="7" id="KW-1185">Reference proteome</keyword>
<protein>
    <submittedName>
        <fullName evidence="6">ZIP family metal transporter</fullName>
    </submittedName>
</protein>
<evidence type="ECO:0000313" key="6">
    <source>
        <dbReference type="EMBL" id="MBO1884950.1"/>
    </source>
</evidence>
<dbReference type="InterPro" id="IPR003689">
    <property type="entry name" value="ZIP"/>
</dbReference>
<reference evidence="6 7" key="1">
    <citation type="submission" date="2021-03" db="EMBL/GenBank/DDBJ databases">
        <title>Isolation and description of Capnocytophaga bilenii sp. nov., a novel Capnocytophaga species, isolated from a gingivitis subject.</title>
        <authorList>
            <person name="Antezack A."/>
            <person name="Monnet-Corti V."/>
            <person name="La Scola B."/>
        </authorList>
    </citation>
    <scope>NUCLEOTIDE SEQUENCE [LARGE SCALE GENOMIC DNA]</scope>
    <source>
        <strain evidence="6 7">Marseille-Q4570</strain>
    </source>
</reference>
<feature type="transmembrane region" description="Helical" evidence="5">
    <location>
        <begin position="159"/>
        <end position="176"/>
    </location>
</feature>
<evidence type="ECO:0000256" key="5">
    <source>
        <dbReference type="SAM" id="Phobius"/>
    </source>
</evidence>